<sequence length="79" mass="8951">MFFFRNHSRAFRRGFSDGMSSAFRVAAGKRDGFTYTPRATDAEAWREVGELLNQSYREVGAGLVKTTSKNTGYRKKHPA</sequence>
<dbReference type="AlphaFoldDB" id="A0A7H9BUI2"/>
<accession>A0A7H9BUI2</accession>
<name>A0A7H9BUI2_PARPN</name>
<dbReference type="Proteomes" id="UP000509322">
    <property type="component" value="Chromosome 1"/>
</dbReference>
<organism evidence="1 2">
    <name type="scientific">Paracoccus pantotrophus</name>
    <name type="common">Thiosphaera pantotropha</name>
    <dbReference type="NCBI Taxonomy" id="82367"/>
    <lineage>
        <taxon>Bacteria</taxon>
        <taxon>Pseudomonadati</taxon>
        <taxon>Pseudomonadota</taxon>
        <taxon>Alphaproteobacteria</taxon>
        <taxon>Rhodobacterales</taxon>
        <taxon>Paracoccaceae</taxon>
        <taxon>Paracoccus</taxon>
    </lineage>
</organism>
<gene>
    <name evidence="1" type="ORF">HYQ43_04580</name>
</gene>
<reference evidence="1 2" key="1">
    <citation type="submission" date="2020-07" db="EMBL/GenBank/DDBJ databases">
        <title>The complete genome of Paracoccus pantotrophus ACCC 10489.</title>
        <authorList>
            <person name="Si Y."/>
        </authorList>
    </citation>
    <scope>NUCLEOTIDE SEQUENCE [LARGE SCALE GENOMIC DNA]</scope>
    <source>
        <strain evidence="1 2">ACCC10489</strain>
    </source>
</reference>
<evidence type="ECO:0000313" key="1">
    <source>
        <dbReference type="EMBL" id="QLH13561.1"/>
    </source>
</evidence>
<dbReference type="EMBL" id="CP058689">
    <property type="protein sequence ID" value="QLH13561.1"/>
    <property type="molecule type" value="Genomic_DNA"/>
</dbReference>
<protein>
    <submittedName>
        <fullName evidence="1">Uncharacterized protein</fullName>
    </submittedName>
</protein>
<dbReference type="RefSeq" id="WP_179921115.1">
    <property type="nucleotide sequence ID" value="NZ_CP058689.1"/>
</dbReference>
<proteinExistence type="predicted"/>
<evidence type="ECO:0000313" key="2">
    <source>
        <dbReference type="Proteomes" id="UP000509322"/>
    </source>
</evidence>